<dbReference type="Pfam" id="PF13649">
    <property type="entry name" value="Methyltransf_25"/>
    <property type="match status" value="1"/>
</dbReference>
<organism evidence="2 3">
    <name type="scientific">Ammonifex thiophilus</name>
    <dbReference type="NCBI Taxonomy" id="444093"/>
    <lineage>
        <taxon>Bacteria</taxon>
        <taxon>Bacillati</taxon>
        <taxon>Bacillota</taxon>
        <taxon>Clostridia</taxon>
        <taxon>Thermoanaerobacterales</taxon>
        <taxon>Thermoanaerobacteraceae</taxon>
        <taxon>Ammonifex</taxon>
    </lineage>
</organism>
<proteinExistence type="predicted"/>
<name>A0A3D8P631_9THEO</name>
<dbReference type="InterPro" id="IPR041698">
    <property type="entry name" value="Methyltransf_25"/>
</dbReference>
<feature type="domain" description="Methyltransferase" evidence="1">
    <location>
        <begin position="80"/>
        <end position="154"/>
    </location>
</feature>
<protein>
    <submittedName>
        <fullName evidence="2">Class I SAM-dependent methyltransferase</fullName>
    </submittedName>
</protein>
<gene>
    <name evidence="2" type="ORF">DXX99_01645</name>
</gene>
<sequence>MRLMGELARPEFWLNLWEETRRESPLSRRRKRSEEELIAFWDQRAPSFARHVTGEKGRKRQQEILDILRQEGALRPGMRVLDIGAGPGTFALVLAREGMEVTALEPSREMLKFLEEQARRENLPVTCIRSTWQEVDLDREGWRGHFDLVLASMTPGVNDPTTFLKFIEASRECCLYCAFAGPRWDRAHEELWRHFFKEDIGGSPSDIIFPFLYLYTSGYRPTLRFSTEVQRGAVPVEQAVEELERFFWQYMDITPEVRETIERYVRERSSEGAYRWERCFCRGIMFWRVKEVYFPPPKH</sequence>
<accession>A0A3D8P631</accession>
<evidence type="ECO:0000313" key="3">
    <source>
        <dbReference type="Proteomes" id="UP000256329"/>
    </source>
</evidence>
<dbReference type="GO" id="GO:0008168">
    <property type="term" value="F:methyltransferase activity"/>
    <property type="evidence" value="ECO:0007669"/>
    <property type="project" value="UniProtKB-KW"/>
</dbReference>
<dbReference type="PANTHER" id="PTHR43667">
    <property type="entry name" value="CYCLOPROPANE-FATTY-ACYL-PHOSPHOLIPID SYNTHASE"/>
    <property type="match status" value="1"/>
</dbReference>
<dbReference type="PANTHER" id="PTHR43667:SF2">
    <property type="entry name" value="FATTY ACID C-METHYL TRANSFERASE"/>
    <property type="match status" value="1"/>
</dbReference>
<dbReference type="Gene3D" id="3.40.50.150">
    <property type="entry name" value="Vaccinia Virus protein VP39"/>
    <property type="match status" value="1"/>
</dbReference>
<dbReference type="GO" id="GO:0032259">
    <property type="term" value="P:methylation"/>
    <property type="evidence" value="ECO:0007669"/>
    <property type="project" value="UniProtKB-KW"/>
</dbReference>
<comment type="caution">
    <text evidence="2">The sequence shown here is derived from an EMBL/GenBank/DDBJ whole genome shotgun (WGS) entry which is preliminary data.</text>
</comment>
<dbReference type="EMBL" id="QSLN01000001">
    <property type="protein sequence ID" value="RDV84774.1"/>
    <property type="molecule type" value="Genomic_DNA"/>
</dbReference>
<dbReference type="AlphaFoldDB" id="A0A3D8P631"/>
<keyword evidence="3" id="KW-1185">Reference proteome</keyword>
<dbReference type="Proteomes" id="UP000256329">
    <property type="component" value="Unassembled WGS sequence"/>
</dbReference>
<dbReference type="InterPro" id="IPR050723">
    <property type="entry name" value="CFA/CMAS"/>
</dbReference>
<dbReference type="CDD" id="cd02440">
    <property type="entry name" value="AdoMet_MTases"/>
    <property type="match status" value="1"/>
</dbReference>
<dbReference type="SUPFAM" id="SSF53335">
    <property type="entry name" value="S-adenosyl-L-methionine-dependent methyltransferases"/>
    <property type="match status" value="1"/>
</dbReference>
<evidence type="ECO:0000313" key="2">
    <source>
        <dbReference type="EMBL" id="RDV84774.1"/>
    </source>
</evidence>
<evidence type="ECO:0000259" key="1">
    <source>
        <dbReference type="Pfam" id="PF13649"/>
    </source>
</evidence>
<keyword evidence="2" id="KW-0489">Methyltransferase</keyword>
<keyword evidence="2" id="KW-0808">Transferase</keyword>
<dbReference type="OrthoDB" id="9791837at2"/>
<dbReference type="InterPro" id="IPR029063">
    <property type="entry name" value="SAM-dependent_MTases_sf"/>
</dbReference>
<reference evidence="2 3" key="1">
    <citation type="submission" date="2018-08" db="EMBL/GenBank/DDBJ databases">
        <title>Form III RuBisCO-mediated autotrophy in Thermodesulfobium bacteria.</title>
        <authorList>
            <person name="Toshchakov S.V."/>
            <person name="Kublanov I.V."/>
            <person name="Frolov E."/>
            <person name="Bonch-Osmolovskaya E.A."/>
            <person name="Tourova T.P."/>
            <person name="Chernych N.A."/>
            <person name="Lebedinsky A.V."/>
        </authorList>
    </citation>
    <scope>NUCLEOTIDE SEQUENCE [LARGE SCALE GENOMIC DNA]</scope>
    <source>
        <strain evidence="2 3">SR</strain>
    </source>
</reference>